<gene>
    <name evidence="2" type="ORF">MERR_LOCUS40280</name>
</gene>
<proteinExistence type="predicted"/>
<evidence type="ECO:0000313" key="3">
    <source>
        <dbReference type="Proteomes" id="UP000467841"/>
    </source>
</evidence>
<sequence length="343" mass="39295">MTAFRAGKTGVLDENRFIDVEYRGYEETEWYHLRGADEAIDFHYYCTKCDLEFHSECYQFPSKMIHPYHPQHPLTFTFLNYETGIMADTSFREFYHAREICGDSEKQCDACIRPVGSHDHFYSCIECEFLLHEFPSGSPIKVINNISYSSPILQRLDEILCQGCKGSIRGDHLHCTLCEFAICYKCATIPDEIYHKYDEHPLSLCYGKSGVDEDEVWWCEVCEKRLDPRNGSTQQIAAINVAPQSTMNVYSEILLYLRLVIYLVTLWKLLVTIVALVPFVVSVIAVADILYTSNLYTPKCIVGTVGAATYVKKLRFFVLFFVSQTPLCGAQLFTNASSINVKR</sequence>
<dbReference type="InterPro" id="IPR053192">
    <property type="entry name" value="Vacuole_Formation_Reg"/>
</dbReference>
<reference evidence="2" key="1">
    <citation type="submission" date="2020-01" db="EMBL/GenBank/DDBJ databases">
        <authorList>
            <person name="Mishra B."/>
        </authorList>
    </citation>
    <scope>NUCLEOTIDE SEQUENCE [LARGE SCALE GENOMIC DNA]</scope>
</reference>
<name>A0A6D2KIN5_9BRAS</name>
<dbReference type="OrthoDB" id="1884766at2759"/>
<accession>A0A6D2KIN5</accession>
<dbReference type="Proteomes" id="UP000467841">
    <property type="component" value="Unassembled WGS sequence"/>
</dbReference>
<evidence type="ECO:0000256" key="1">
    <source>
        <dbReference type="SAM" id="Phobius"/>
    </source>
</evidence>
<evidence type="ECO:0000313" key="2">
    <source>
        <dbReference type="EMBL" id="CAA7053045.1"/>
    </source>
</evidence>
<dbReference type="AlphaFoldDB" id="A0A6D2KIN5"/>
<keyword evidence="3" id="KW-1185">Reference proteome</keyword>
<comment type="caution">
    <text evidence="2">The sequence shown here is derived from an EMBL/GenBank/DDBJ whole genome shotgun (WGS) entry which is preliminary data.</text>
</comment>
<organism evidence="2 3">
    <name type="scientific">Microthlaspi erraticum</name>
    <dbReference type="NCBI Taxonomy" id="1685480"/>
    <lineage>
        <taxon>Eukaryota</taxon>
        <taxon>Viridiplantae</taxon>
        <taxon>Streptophyta</taxon>
        <taxon>Embryophyta</taxon>
        <taxon>Tracheophyta</taxon>
        <taxon>Spermatophyta</taxon>
        <taxon>Magnoliopsida</taxon>
        <taxon>eudicotyledons</taxon>
        <taxon>Gunneridae</taxon>
        <taxon>Pentapetalae</taxon>
        <taxon>rosids</taxon>
        <taxon>malvids</taxon>
        <taxon>Brassicales</taxon>
        <taxon>Brassicaceae</taxon>
        <taxon>Coluteocarpeae</taxon>
        <taxon>Microthlaspi</taxon>
    </lineage>
</organism>
<dbReference type="EMBL" id="CACVBM020001518">
    <property type="protein sequence ID" value="CAA7053045.1"/>
    <property type="molecule type" value="Genomic_DNA"/>
</dbReference>
<dbReference type="PANTHER" id="PTHR32410">
    <property type="entry name" value="CYSTEINE/HISTIDINE-RICH C1 DOMAIN FAMILY PROTEIN"/>
    <property type="match status" value="1"/>
</dbReference>
<dbReference type="PANTHER" id="PTHR32410:SF168">
    <property type="entry name" value="CYSTEINE_HISTIDINE-RICH C1 DOMAIN FAMILY PROTEIN"/>
    <property type="match status" value="1"/>
</dbReference>
<dbReference type="InterPro" id="IPR046349">
    <property type="entry name" value="C1-like_sf"/>
</dbReference>
<dbReference type="SUPFAM" id="SSF57889">
    <property type="entry name" value="Cysteine-rich domain"/>
    <property type="match status" value="2"/>
</dbReference>
<feature type="transmembrane region" description="Helical" evidence="1">
    <location>
        <begin position="259"/>
        <end position="287"/>
    </location>
</feature>
<protein>
    <submittedName>
        <fullName evidence="2">Uncharacterized protein</fullName>
    </submittedName>
</protein>
<keyword evidence="1" id="KW-1133">Transmembrane helix</keyword>
<keyword evidence="1" id="KW-0472">Membrane</keyword>
<keyword evidence="1" id="KW-0812">Transmembrane</keyword>